<evidence type="ECO:0000313" key="1">
    <source>
        <dbReference type="EMBL" id="PFG43144.1"/>
    </source>
</evidence>
<organism evidence="1 2">
    <name type="scientific">Isoptericola jiangsuensis</name>
    <dbReference type="NCBI Taxonomy" id="548579"/>
    <lineage>
        <taxon>Bacteria</taxon>
        <taxon>Bacillati</taxon>
        <taxon>Actinomycetota</taxon>
        <taxon>Actinomycetes</taxon>
        <taxon>Micrococcales</taxon>
        <taxon>Promicromonosporaceae</taxon>
        <taxon>Isoptericola</taxon>
    </lineage>
</organism>
<reference evidence="1 2" key="1">
    <citation type="submission" date="2017-10" db="EMBL/GenBank/DDBJ databases">
        <title>Sequencing the genomes of 1000 actinobacteria strains.</title>
        <authorList>
            <person name="Klenk H.-P."/>
        </authorList>
    </citation>
    <scope>NUCLEOTIDE SEQUENCE [LARGE SCALE GENOMIC DNA]</scope>
    <source>
        <strain evidence="1 2">DSM 21863</strain>
    </source>
</reference>
<sequence>MTTQSTAPDLATLVGDLKDLLTSAAPYVAADSPLADVEGFLGDVASALGAVGTIDTTVQDLSALVEAAAAVTDALDGVPFVDIVVAPASAVFDAAGGFLSDASSFLDEAKATVEPVRVTVVDLDTGIKDVQQVLEELTVQVPQYLNTVQILDYLLQIAGTLVPFLEGSEPGDRLAAVVDTLNTVLDDVGTAFGAFEQAMSPVFAGLETVVGVIEDVADGMGQGVQDTLHAFESAADALSPVASGFRKVENAIGPLRWVLDAIAWIVDHVLKPAIDWVLKATGLSTLLDGLEAKVEGWLGITSLKSAVGQAGAQQGGLSSGQQAAGSATGQQAGSTYTSFGSSMSQFRQGDDSTLKSVASELLGAITGAGLSDGTGGLPDFPVCAPDLTGNGGGSTAVRAPALGALRTAPQRMALVSPLHPDHPRTVPVSLAQVRAGGPAALAGATTAGPWPVAPVDPAVWPRTAAMVAGAGDLTGRLGKIGPDATALASALTAFRQSADLPATFAAGLGQFGATFDVCSDLLTSLTAFDLAFLTALVDPVEALVAQQATDVKACVTTLPDALRAIAAVEQAVTADVADLPTAATLADAVHRADGWVLGAEQLVATMDAIHQQLTTQGTDLTGWTSAHDQIETAAQSVAARQATLATTLDAVEAGVTGLSAALHTYATALAPVTEDARGLVGAVPAAGHVARILGVVQSLVDPLQGLFHLACPTSGTTRAMAGSLVDDLTELATTLTTPPPGQVNSLLAQLDAQALPCGRLAAALTAATTTLTGTVVPDVTAQASALAAALHDLADGLAQQDSYTMTDKATGQAVTVANDLVSQQVVDQLQEVIAGLDPQ</sequence>
<dbReference type="EMBL" id="PDJJ01000001">
    <property type="protein sequence ID" value="PFG43144.1"/>
    <property type="molecule type" value="Genomic_DNA"/>
</dbReference>
<name>A0A2A9EVU3_9MICO</name>
<dbReference type="OrthoDB" id="9858550at2"/>
<protein>
    <submittedName>
        <fullName evidence="1">Uncharacterized protein</fullName>
    </submittedName>
</protein>
<accession>A0A2A9EVU3</accession>
<keyword evidence="2" id="KW-1185">Reference proteome</keyword>
<comment type="caution">
    <text evidence="1">The sequence shown here is derived from an EMBL/GenBank/DDBJ whole genome shotgun (WGS) entry which is preliminary data.</text>
</comment>
<dbReference type="AlphaFoldDB" id="A0A2A9EVU3"/>
<evidence type="ECO:0000313" key="2">
    <source>
        <dbReference type="Proteomes" id="UP000224130"/>
    </source>
</evidence>
<gene>
    <name evidence="1" type="ORF">ATJ88_1828</name>
</gene>
<proteinExistence type="predicted"/>
<dbReference type="RefSeq" id="WP_141538640.1">
    <property type="nucleotide sequence ID" value="NZ_PDJJ01000001.1"/>
</dbReference>
<dbReference type="Proteomes" id="UP000224130">
    <property type="component" value="Unassembled WGS sequence"/>
</dbReference>